<protein>
    <submittedName>
        <fullName evidence="6">General L-amino acid transport system substrate-binding protein</fullName>
    </submittedName>
</protein>
<dbReference type="AlphaFoldDB" id="A0A840BY03"/>
<sequence length="343" mass="36842">MSKKSPILSALAGFVFVASAAGSPAAAQSTLDAVKKRGHVICGASQGTVGFGAPDGNGYWRGLDVETCRAVAVAVFGDKEKVAFVPLSGQQRIPALQTGEIDLLPRTLTWTLRRDANGINFSVPNYYEFTGFMVPRELGATKVEDMAGASVCVQTGSTTEVVVNDVSTKHNLGLKPVIFDNVAATRQAFFSGRCDALITDAAALASVRATQASNPDDYVIFPATQYMDALTPAVRHGDDQWFDIVKWSIQALLAAEMYGITQANVDEMLTSSDPRVRRFLGVEPGNGAALGLDETFAYNVVKQLGNYAEIYDRNLGEGSPLKIDRGPNRLFRDGGLMFPLDFQ</sequence>
<dbReference type="InterPro" id="IPR051455">
    <property type="entry name" value="Bact_solute-bind_prot3"/>
</dbReference>
<dbReference type="PANTHER" id="PTHR30085">
    <property type="entry name" value="AMINO ACID ABC TRANSPORTER PERMEASE"/>
    <property type="match status" value="1"/>
</dbReference>
<dbReference type="SMART" id="SM00062">
    <property type="entry name" value="PBPb"/>
    <property type="match status" value="1"/>
</dbReference>
<keyword evidence="2" id="KW-0813">Transport</keyword>
<gene>
    <name evidence="6" type="ORF">GGR16_002462</name>
</gene>
<dbReference type="Proteomes" id="UP000577362">
    <property type="component" value="Unassembled WGS sequence"/>
</dbReference>
<evidence type="ECO:0000313" key="6">
    <source>
        <dbReference type="EMBL" id="MBB4017433.1"/>
    </source>
</evidence>
<name>A0A840BY03_9HYPH</name>
<feature type="signal peptide" evidence="4">
    <location>
        <begin position="1"/>
        <end position="20"/>
    </location>
</feature>
<reference evidence="6 7" key="1">
    <citation type="submission" date="2020-08" db="EMBL/GenBank/DDBJ databases">
        <title>Genomic Encyclopedia of Type Strains, Phase IV (KMG-IV): sequencing the most valuable type-strain genomes for metagenomic binning, comparative biology and taxonomic classification.</title>
        <authorList>
            <person name="Goeker M."/>
        </authorList>
    </citation>
    <scope>NUCLEOTIDE SEQUENCE [LARGE SCALE GENOMIC DNA]</scope>
    <source>
        <strain evidence="6 7">DSM 103737</strain>
    </source>
</reference>
<dbReference type="SUPFAM" id="SSF53850">
    <property type="entry name" value="Periplasmic binding protein-like II"/>
    <property type="match status" value="1"/>
</dbReference>
<accession>A0A840BY03</accession>
<evidence type="ECO:0000259" key="5">
    <source>
        <dbReference type="SMART" id="SM00062"/>
    </source>
</evidence>
<keyword evidence="7" id="KW-1185">Reference proteome</keyword>
<dbReference type="CDD" id="cd13692">
    <property type="entry name" value="PBP2_BztA"/>
    <property type="match status" value="1"/>
</dbReference>
<dbReference type="EMBL" id="JACIEN010000002">
    <property type="protein sequence ID" value="MBB4017433.1"/>
    <property type="molecule type" value="Genomic_DNA"/>
</dbReference>
<dbReference type="Gene3D" id="3.40.190.10">
    <property type="entry name" value="Periplasmic binding protein-like II"/>
    <property type="match status" value="2"/>
</dbReference>
<feature type="domain" description="Solute-binding protein family 3/N-terminal" evidence="5">
    <location>
        <begin position="39"/>
        <end position="268"/>
    </location>
</feature>
<dbReference type="RefSeq" id="WP_183316775.1">
    <property type="nucleotide sequence ID" value="NZ_JACIEN010000002.1"/>
</dbReference>
<comment type="caution">
    <text evidence="6">The sequence shown here is derived from an EMBL/GenBank/DDBJ whole genome shotgun (WGS) entry which is preliminary data.</text>
</comment>
<organism evidence="6 7">
    <name type="scientific">Chelatococcus caeni</name>
    <dbReference type="NCBI Taxonomy" id="1348468"/>
    <lineage>
        <taxon>Bacteria</taxon>
        <taxon>Pseudomonadati</taxon>
        <taxon>Pseudomonadota</taxon>
        <taxon>Alphaproteobacteria</taxon>
        <taxon>Hyphomicrobiales</taxon>
        <taxon>Chelatococcaceae</taxon>
        <taxon>Chelatococcus</taxon>
    </lineage>
</organism>
<comment type="similarity">
    <text evidence="1">Belongs to the bacterial solute-binding protein 3 family.</text>
</comment>
<proteinExistence type="inferred from homology"/>
<keyword evidence="3 4" id="KW-0732">Signal</keyword>
<dbReference type="GO" id="GO:0006865">
    <property type="term" value="P:amino acid transport"/>
    <property type="evidence" value="ECO:0007669"/>
    <property type="project" value="TreeGrafter"/>
</dbReference>
<dbReference type="InterPro" id="IPR001638">
    <property type="entry name" value="Solute-binding_3/MltF_N"/>
</dbReference>
<evidence type="ECO:0000256" key="1">
    <source>
        <dbReference type="ARBA" id="ARBA00010333"/>
    </source>
</evidence>
<feature type="chain" id="PRO_5032728109" evidence="4">
    <location>
        <begin position="21"/>
        <end position="343"/>
    </location>
</feature>
<evidence type="ECO:0000313" key="7">
    <source>
        <dbReference type="Proteomes" id="UP000577362"/>
    </source>
</evidence>
<evidence type="ECO:0000256" key="4">
    <source>
        <dbReference type="SAM" id="SignalP"/>
    </source>
</evidence>
<evidence type="ECO:0000256" key="3">
    <source>
        <dbReference type="ARBA" id="ARBA00022729"/>
    </source>
</evidence>
<evidence type="ECO:0000256" key="2">
    <source>
        <dbReference type="ARBA" id="ARBA00022448"/>
    </source>
</evidence>
<dbReference type="Pfam" id="PF00497">
    <property type="entry name" value="SBP_bac_3"/>
    <property type="match status" value="1"/>
</dbReference>
<dbReference type="PANTHER" id="PTHR30085:SF7">
    <property type="entry name" value="AMINO-ACID ABC TRANSPORTER-BINDING PROTEIN YHDW-RELATED"/>
    <property type="match status" value="1"/>
</dbReference>